<proteinExistence type="inferred from homology"/>
<evidence type="ECO:0000256" key="2">
    <source>
        <dbReference type="ARBA" id="ARBA00022729"/>
    </source>
</evidence>
<keyword evidence="10" id="KW-1185">Reference proteome</keyword>
<dbReference type="Pfam" id="PF00561">
    <property type="entry name" value="Abhydrolase_1"/>
    <property type="match status" value="1"/>
</dbReference>
<dbReference type="PANTHER" id="PTHR11005">
    <property type="entry name" value="LYSOSOMAL ACID LIPASE-RELATED"/>
    <property type="match status" value="1"/>
</dbReference>
<evidence type="ECO:0000256" key="5">
    <source>
        <dbReference type="ARBA" id="ARBA00023098"/>
    </source>
</evidence>
<dbReference type="OrthoDB" id="9974421at2759"/>
<dbReference type="Gene3D" id="3.40.50.1820">
    <property type="entry name" value="alpha/beta hydrolase"/>
    <property type="match status" value="1"/>
</dbReference>
<keyword evidence="5" id="KW-0443">Lipid metabolism</keyword>
<evidence type="ECO:0000256" key="3">
    <source>
        <dbReference type="ARBA" id="ARBA00022801"/>
    </source>
</evidence>
<feature type="non-terminal residue" evidence="9">
    <location>
        <position position="1"/>
    </location>
</feature>
<dbReference type="FunFam" id="3.40.50.1820:FF:000057">
    <property type="entry name" value="Lipase"/>
    <property type="match status" value="1"/>
</dbReference>
<keyword evidence="7" id="KW-1133">Transmembrane helix</keyword>
<dbReference type="Proteomes" id="UP000824120">
    <property type="component" value="Chromosome 11"/>
</dbReference>
<protein>
    <recommendedName>
        <fullName evidence="8">AB hydrolase-1 domain-containing protein</fullName>
    </recommendedName>
</protein>
<dbReference type="SUPFAM" id="SSF53474">
    <property type="entry name" value="alpha/beta-Hydrolases"/>
    <property type="match status" value="1"/>
</dbReference>
<evidence type="ECO:0000256" key="7">
    <source>
        <dbReference type="SAM" id="Phobius"/>
    </source>
</evidence>
<evidence type="ECO:0000313" key="10">
    <source>
        <dbReference type="Proteomes" id="UP000824120"/>
    </source>
</evidence>
<reference evidence="9 10" key="1">
    <citation type="submission" date="2020-09" db="EMBL/GenBank/DDBJ databases">
        <title>De no assembly of potato wild relative species, Solanum commersonii.</title>
        <authorList>
            <person name="Cho K."/>
        </authorList>
    </citation>
    <scope>NUCLEOTIDE SEQUENCE [LARGE SCALE GENOMIC DNA]</scope>
    <source>
        <strain evidence="9">LZ3.2</strain>
        <tissue evidence="9">Leaf</tissue>
    </source>
</reference>
<name>A0A9J5WL89_SOLCO</name>
<comment type="similarity">
    <text evidence="1">Belongs to the AB hydrolase superfamily. Lipase family.</text>
</comment>
<dbReference type="InterPro" id="IPR029058">
    <property type="entry name" value="AB_hydrolase_fold"/>
</dbReference>
<keyword evidence="7" id="KW-0472">Membrane</keyword>
<dbReference type="InterPro" id="IPR000073">
    <property type="entry name" value="AB_hydrolase_1"/>
</dbReference>
<dbReference type="AlphaFoldDB" id="A0A9J5WL89"/>
<dbReference type="EMBL" id="JACXVP010000011">
    <property type="protein sequence ID" value="KAG5576141.1"/>
    <property type="molecule type" value="Genomic_DNA"/>
</dbReference>
<sequence length="331" mass="37603">AGDAWFMNSASQSLGFILADQGFDVWVGNVRGTHWSHGHVSLSVKNKEFWDWSWQELALYDLAEMIRYVNKITKAKIFVVGHSQGTIMSLAAFTKPDIVDMVKAAALLCPISYLDHITSDFVLGLVKIRLDEVILALGIHQLNFKSNMGTQIMDMMCDGHIHCDIWLSAITGKNCCFNDSRIDFYLEYEPHPSSSKNLHHLFQSMATAHIVILVLIFLIQNFAVIRKGSFAMYDYGMWKNLMRYNQPKPPVFDISQIPTSLPLWMGYGGNDALADAIDVQHTLKGLKSKPDLLYIEEYGHIDFLLSTRAKTDVYDDMIRFFNSVQKVSSFK</sequence>
<keyword evidence="4" id="KW-0442">Lipid degradation</keyword>
<keyword evidence="2" id="KW-0732">Signal</keyword>
<gene>
    <name evidence="9" type="ORF">H5410_056275</name>
</gene>
<evidence type="ECO:0000256" key="1">
    <source>
        <dbReference type="ARBA" id="ARBA00010701"/>
    </source>
</evidence>
<organism evidence="9 10">
    <name type="scientific">Solanum commersonii</name>
    <name type="common">Commerson's wild potato</name>
    <name type="synonym">Commerson's nightshade</name>
    <dbReference type="NCBI Taxonomy" id="4109"/>
    <lineage>
        <taxon>Eukaryota</taxon>
        <taxon>Viridiplantae</taxon>
        <taxon>Streptophyta</taxon>
        <taxon>Embryophyta</taxon>
        <taxon>Tracheophyta</taxon>
        <taxon>Spermatophyta</taxon>
        <taxon>Magnoliopsida</taxon>
        <taxon>eudicotyledons</taxon>
        <taxon>Gunneridae</taxon>
        <taxon>Pentapetalae</taxon>
        <taxon>asterids</taxon>
        <taxon>lamiids</taxon>
        <taxon>Solanales</taxon>
        <taxon>Solanaceae</taxon>
        <taxon>Solanoideae</taxon>
        <taxon>Solaneae</taxon>
        <taxon>Solanum</taxon>
    </lineage>
</organism>
<feature type="domain" description="AB hydrolase-1" evidence="8">
    <location>
        <begin position="18"/>
        <end position="117"/>
    </location>
</feature>
<dbReference type="GO" id="GO:0016042">
    <property type="term" value="P:lipid catabolic process"/>
    <property type="evidence" value="ECO:0007669"/>
    <property type="project" value="UniProtKB-KW"/>
</dbReference>
<accession>A0A9J5WL89</accession>
<keyword evidence="7" id="KW-0812">Transmembrane</keyword>
<evidence type="ECO:0000256" key="4">
    <source>
        <dbReference type="ARBA" id="ARBA00022963"/>
    </source>
</evidence>
<evidence type="ECO:0000259" key="8">
    <source>
        <dbReference type="Pfam" id="PF00561"/>
    </source>
</evidence>
<keyword evidence="3" id="KW-0378">Hydrolase</keyword>
<evidence type="ECO:0000256" key="6">
    <source>
        <dbReference type="ARBA" id="ARBA00023180"/>
    </source>
</evidence>
<feature type="transmembrane region" description="Helical" evidence="7">
    <location>
        <begin position="201"/>
        <end position="224"/>
    </location>
</feature>
<comment type="caution">
    <text evidence="9">The sequence shown here is derived from an EMBL/GenBank/DDBJ whole genome shotgun (WGS) entry which is preliminary data.</text>
</comment>
<dbReference type="GO" id="GO:0016787">
    <property type="term" value="F:hydrolase activity"/>
    <property type="evidence" value="ECO:0007669"/>
    <property type="project" value="UniProtKB-KW"/>
</dbReference>
<evidence type="ECO:0000313" key="9">
    <source>
        <dbReference type="EMBL" id="KAG5576141.1"/>
    </source>
</evidence>
<keyword evidence="6" id="KW-0325">Glycoprotein</keyword>